<comment type="cofactor">
    <cofactor evidence="1">
        <name>FAD</name>
        <dbReference type="ChEBI" id="CHEBI:57692"/>
    </cofactor>
</comment>
<dbReference type="InterPro" id="IPR045170">
    <property type="entry name" value="MTOX"/>
</dbReference>
<dbReference type="SUPFAM" id="SSF54373">
    <property type="entry name" value="FAD-linked reductases, C-terminal domain"/>
    <property type="match status" value="1"/>
</dbReference>
<evidence type="ECO:0000256" key="4">
    <source>
        <dbReference type="ARBA" id="ARBA00023002"/>
    </source>
</evidence>
<evidence type="ECO:0000313" key="6">
    <source>
        <dbReference type="EMBL" id="PSK99621.1"/>
    </source>
</evidence>
<comment type="caution">
    <text evidence="6">The sequence shown here is derived from an EMBL/GenBank/DDBJ whole genome shotgun (WGS) entry which is preliminary data.</text>
</comment>
<dbReference type="InterPro" id="IPR036188">
    <property type="entry name" value="FAD/NAD-bd_sf"/>
</dbReference>
<gene>
    <name evidence="6" type="ORF">CLV63_103346</name>
</gene>
<name>A0A2P8DQY0_9ACTN</name>
<accession>A0A2P8DQY0</accession>
<dbReference type="RefSeq" id="WP_106581999.1">
    <property type="nucleotide sequence ID" value="NZ_PYGA01000003.1"/>
</dbReference>
<dbReference type="Gene3D" id="3.30.9.10">
    <property type="entry name" value="D-Amino Acid Oxidase, subunit A, domain 2"/>
    <property type="match status" value="1"/>
</dbReference>
<keyword evidence="3" id="KW-0274">FAD</keyword>
<keyword evidence="2" id="KW-0285">Flavoprotein</keyword>
<dbReference type="NCBIfam" id="NF008425">
    <property type="entry name" value="PRK11259.1"/>
    <property type="match status" value="1"/>
</dbReference>
<dbReference type="Proteomes" id="UP000240542">
    <property type="component" value="Unassembled WGS sequence"/>
</dbReference>
<sequence length="382" mass="39798">MPTQHPPRVAIVGAGTIGTMAAWRLAARGAQVLAFDHFAPGHDRGAAGGESRIFRTAYMEGRGYIPALRSAAGLWRRLEQETGTSLLRMCGAMTIGAPDDPAMRELRAGAEEHGLDHEVLGPVAAADRYPQHPLRTGETAFLDPAAGVIRPDLALIAAARRAAELGAAIAGYTPVTRIEPRGGGWMVSTGDTAHDVDAVVLAPGAWGAAEGPAHAMLAGFGLVARQITLHWFPARDPGALTPEHNPVVIRVGDPAYSCFPVMDGVSVKVSTHSAPRPDVGSPDGLARSSTPELLAATRAIVRDHLPALHPDPVRIAAYADAFTPDGHAVLGALPGSPGLYAAAGFSGHGFKLSPLFGDALADLVVDGATRHDISRLDPARRL</sequence>
<keyword evidence="4" id="KW-0560">Oxidoreductase</keyword>
<dbReference type="PANTHER" id="PTHR10961:SF7">
    <property type="entry name" value="FAD DEPENDENT OXIDOREDUCTASE DOMAIN-CONTAINING PROTEIN"/>
    <property type="match status" value="1"/>
</dbReference>
<proteinExistence type="predicted"/>
<protein>
    <submittedName>
        <fullName evidence="6">Sarcosine oxidase</fullName>
    </submittedName>
</protein>
<dbReference type="SUPFAM" id="SSF51905">
    <property type="entry name" value="FAD/NAD(P)-binding domain"/>
    <property type="match status" value="1"/>
</dbReference>
<organism evidence="6 7">
    <name type="scientific">Murinocardiopsis flavida</name>
    <dbReference type="NCBI Taxonomy" id="645275"/>
    <lineage>
        <taxon>Bacteria</taxon>
        <taxon>Bacillati</taxon>
        <taxon>Actinomycetota</taxon>
        <taxon>Actinomycetes</taxon>
        <taxon>Streptosporangiales</taxon>
        <taxon>Nocardiopsidaceae</taxon>
        <taxon>Murinocardiopsis</taxon>
    </lineage>
</organism>
<dbReference type="PANTHER" id="PTHR10961">
    <property type="entry name" value="PEROXISOMAL SARCOSINE OXIDASE"/>
    <property type="match status" value="1"/>
</dbReference>
<keyword evidence="7" id="KW-1185">Reference proteome</keyword>
<reference evidence="6 7" key="1">
    <citation type="submission" date="2018-03" db="EMBL/GenBank/DDBJ databases">
        <title>Genomic Encyclopedia of Archaeal and Bacterial Type Strains, Phase II (KMG-II): from individual species to whole genera.</title>
        <authorList>
            <person name="Goeker M."/>
        </authorList>
    </citation>
    <scope>NUCLEOTIDE SEQUENCE [LARGE SCALE GENOMIC DNA]</scope>
    <source>
        <strain evidence="6 7">DSM 45312</strain>
    </source>
</reference>
<dbReference type="AlphaFoldDB" id="A0A2P8DQY0"/>
<dbReference type="OrthoDB" id="9806452at2"/>
<dbReference type="GO" id="GO:0008115">
    <property type="term" value="F:sarcosine oxidase activity"/>
    <property type="evidence" value="ECO:0007669"/>
    <property type="project" value="TreeGrafter"/>
</dbReference>
<dbReference type="Gene3D" id="3.50.50.60">
    <property type="entry name" value="FAD/NAD(P)-binding domain"/>
    <property type="match status" value="1"/>
</dbReference>
<dbReference type="EMBL" id="PYGA01000003">
    <property type="protein sequence ID" value="PSK99621.1"/>
    <property type="molecule type" value="Genomic_DNA"/>
</dbReference>
<dbReference type="Pfam" id="PF01266">
    <property type="entry name" value="DAO"/>
    <property type="match status" value="1"/>
</dbReference>
<dbReference type="GO" id="GO:0050660">
    <property type="term" value="F:flavin adenine dinucleotide binding"/>
    <property type="evidence" value="ECO:0007669"/>
    <property type="project" value="InterPro"/>
</dbReference>
<dbReference type="InterPro" id="IPR006076">
    <property type="entry name" value="FAD-dep_OxRdtase"/>
</dbReference>
<evidence type="ECO:0000256" key="1">
    <source>
        <dbReference type="ARBA" id="ARBA00001974"/>
    </source>
</evidence>
<feature type="domain" description="FAD dependent oxidoreductase" evidence="5">
    <location>
        <begin position="8"/>
        <end position="363"/>
    </location>
</feature>
<evidence type="ECO:0000259" key="5">
    <source>
        <dbReference type="Pfam" id="PF01266"/>
    </source>
</evidence>
<evidence type="ECO:0000256" key="3">
    <source>
        <dbReference type="ARBA" id="ARBA00022827"/>
    </source>
</evidence>
<evidence type="ECO:0000313" key="7">
    <source>
        <dbReference type="Proteomes" id="UP000240542"/>
    </source>
</evidence>
<evidence type="ECO:0000256" key="2">
    <source>
        <dbReference type="ARBA" id="ARBA00022630"/>
    </source>
</evidence>